<name>L9VIT8_9EURY</name>
<dbReference type="InterPro" id="IPR050471">
    <property type="entry name" value="AB_hydrolase"/>
</dbReference>
<feature type="domain" description="AB hydrolase-1" evidence="1">
    <location>
        <begin position="54"/>
        <end position="302"/>
    </location>
</feature>
<dbReference type="PRINTS" id="PR00412">
    <property type="entry name" value="EPOXHYDRLASE"/>
</dbReference>
<dbReference type="eggNOG" id="arCOG01648">
    <property type="taxonomic scope" value="Archaea"/>
</dbReference>
<dbReference type="InterPro" id="IPR000639">
    <property type="entry name" value="Epox_hydrolase-like"/>
</dbReference>
<dbReference type="PATRIC" id="fig|1114856.3.peg.4482"/>
<sequence>MIGSLDRRRLPVLTAQMRVDFKGIRYVTPSMPRALRDDVSIYYEREESEDGGTPVVFVQGLGYGRWMWRWQREAVRDGYDVIAPDNRGTGQSDTGLPPILPRLPRKLRAPLIFKLAGYSIGGLAADLEAVLEDAGIREAHIVGASMGGMIAQRYAIEYTRAKTLTLCCTSHGGPDAVPVPEETQEFIFDVPKGASEREKLRHRMRPAFNERFTNRNPHLMDRILEWRLEQDAEDPAREAQAAAVLNFDVSDRLDSIRVPTLVLHGTDDQVVPAANATLLEEAIPNARLERFEGGSHLFFIEDAEDVNEELLAFLDEHE</sequence>
<accession>L9VIT8</accession>
<dbReference type="SUPFAM" id="SSF53474">
    <property type="entry name" value="alpha/beta-Hydrolases"/>
    <property type="match status" value="1"/>
</dbReference>
<dbReference type="InterPro" id="IPR000073">
    <property type="entry name" value="AB_hydrolase_1"/>
</dbReference>
<comment type="caution">
    <text evidence="2">The sequence shown here is derived from an EMBL/GenBank/DDBJ whole genome shotgun (WGS) entry which is preliminary data.</text>
</comment>
<gene>
    <name evidence="2" type="ORF">C496_21704</name>
</gene>
<dbReference type="EMBL" id="AOHW01000052">
    <property type="protein sequence ID" value="ELY36213.1"/>
    <property type="molecule type" value="Genomic_DNA"/>
</dbReference>
<dbReference type="STRING" id="1114856.GCA_000383975_01662"/>
<dbReference type="InterPro" id="IPR029058">
    <property type="entry name" value="AB_hydrolase_fold"/>
</dbReference>
<proteinExistence type="predicted"/>
<dbReference type="AlphaFoldDB" id="L9VIT8"/>
<protein>
    <submittedName>
        <fullName evidence="2">Alpha/beta hydrolase fold protein</fullName>
    </submittedName>
</protein>
<dbReference type="Gene3D" id="3.40.50.1820">
    <property type="entry name" value="alpha/beta hydrolase"/>
    <property type="match status" value="1"/>
</dbReference>
<evidence type="ECO:0000313" key="2">
    <source>
        <dbReference type="EMBL" id="ELY36213.1"/>
    </source>
</evidence>
<dbReference type="PRINTS" id="PR00111">
    <property type="entry name" value="ABHYDROLASE"/>
</dbReference>
<dbReference type="Pfam" id="PF00561">
    <property type="entry name" value="Abhydrolase_1"/>
    <property type="match status" value="1"/>
</dbReference>
<reference evidence="2 3" key="1">
    <citation type="journal article" date="2014" name="PLoS Genet.">
        <title>Phylogenetically driven sequencing of extremely halophilic archaea reveals strategies for static and dynamic osmo-response.</title>
        <authorList>
            <person name="Becker E.A."/>
            <person name="Seitzer P.M."/>
            <person name="Tritt A."/>
            <person name="Larsen D."/>
            <person name="Krusor M."/>
            <person name="Yao A.I."/>
            <person name="Wu D."/>
            <person name="Madern D."/>
            <person name="Eisen J.A."/>
            <person name="Darling A.E."/>
            <person name="Facciotti M.T."/>
        </authorList>
    </citation>
    <scope>NUCLEOTIDE SEQUENCE [LARGE SCALE GENOMIC DNA]</scope>
    <source>
        <strain evidence="2 3">GA33</strain>
    </source>
</reference>
<evidence type="ECO:0000313" key="3">
    <source>
        <dbReference type="Proteomes" id="UP000011599"/>
    </source>
</evidence>
<dbReference type="PANTHER" id="PTHR43433:SF5">
    <property type="entry name" value="AB HYDROLASE-1 DOMAIN-CONTAINING PROTEIN"/>
    <property type="match status" value="1"/>
</dbReference>
<keyword evidence="2" id="KW-0378">Hydrolase</keyword>
<dbReference type="Proteomes" id="UP000011599">
    <property type="component" value="Unassembled WGS sequence"/>
</dbReference>
<keyword evidence="3" id="KW-1185">Reference proteome</keyword>
<evidence type="ECO:0000259" key="1">
    <source>
        <dbReference type="Pfam" id="PF00561"/>
    </source>
</evidence>
<dbReference type="PANTHER" id="PTHR43433">
    <property type="entry name" value="HYDROLASE, ALPHA/BETA FOLD FAMILY PROTEIN"/>
    <property type="match status" value="1"/>
</dbReference>
<dbReference type="GO" id="GO:0016787">
    <property type="term" value="F:hydrolase activity"/>
    <property type="evidence" value="ECO:0007669"/>
    <property type="project" value="UniProtKB-KW"/>
</dbReference>
<organism evidence="2 3">
    <name type="scientific">Natronorubrum tibetense GA33</name>
    <dbReference type="NCBI Taxonomy" id="1114856"/>
    <lineage>
        <taxon>Archaea</taxon>
        <taxon>Methanobacteriati</taxon>
        <taxon>Methanobacteriota</taxon>
        <taxon>Stenosarchaea group</taxon>
        <taxon>Halobacteria</taxon>
        <taxon>Halobacteriales</taxon>
        <taxon>Natrialbaceae</taxon>
        <taxon>Natronorubrum</taxon>
    </lineage>
</organism>